<feature type="compositionally biased region" description="Polar residues" evidence="6">
    <location>
        <begin position="245"/>
        <end position="272"/>
    </location>
</feature>
<evidence type="ECO:0000313" key="7">
    <source>
        <dbReference type="EMBL" id="VDP79068.1"/>
    </source>
</evidence>
<gene>
    <name evidence="7" type="ORF">ECPE_LOCUS6691</name>
</gene>
<keyword evidence="3" id="KW-0687">Ribonucleoprotein</keyword>
<protein>
    <recommendedName>
        <fullName evidence="4">Large ribosomal subunit protein bL17m</fullName>
    </recommendedName>
    <alternativeName>
        <fullName evidence="5">39S ribosomal protein L17, mitochondrial</fullName>
    </alternativeName>
</protein>
<evidence type="ECO:0000256" key="3">
    <source>
        <dbReference type="ARBA" id="ARBA00023274"/>
    </source>
</evidence>
<dbReference type="GO" id="GO:0006412">
    <property type="term" value="P:translation"/>
    <property type="evidence" value="ECO:0007669"/>
    <property type="project" value="InterPro"/>
</dbReference>
<comment type="similarity">
    <text evidence="1">Belongs to the bacterial ribosomal protein bL17 family.</text>
</comment>
<dbReference type="InterPro" id="IPR000456">
    <property type="entry name" value="Ribosomal_bL17"/>
</dbReference>
<evidence type="ECO:0000256" key="5">
    <source>
        <dbReference type="ARBA" id="ARBA00035413"/>
    </source>
</evidence>
<name>A0A3P8H5G4_9TREM</name>
<evidence type="ECO:0000256" key="6">
    <source>
        <dbReference type="SAM" id="MobiDB-lite"/>
    </source>
</evidence>
<evidence type="ECO:0000313" key="8">
    <source>
        <dbReference type="Proteomes" id="UP000272942"/>
    </source>
</evidence>
<feature type="region of interest" description="Disordered" evidence="6">
    <location>
        <begin position="244"/>
        <end position="272"/>
    </location>
</feature>
<dbReference type="OrthoDB" id="275000at2759"/>
<evidence type="ECO:0000256" key="1">
    <source>
        <dbReference type="ARBA" id="ARBA00008777"/>
    </source>
</evidence>
<dbReference type="InterPro" id="IPR036373">
    <property type="entry name" value="Ribosomal_bL17_sf"/>
</dbReference>
<organism evidence="7 8">
    <name type="scientific">Echinostoma caproni</name>
    <dbReference type="NCBI Taxonomy" id="27848"/>
    <lineage>
        <taxon>Eukaryota</taxon>
        <taxon>Metazoa</taxon>
        <taxon>Spiralia</taxon>
        <taxon>Lophotrochozoa</taxon>
        <taxon>Platyhelminthes</taxon>
        <taxon>Trematoda</taxon>
        <taxon>Digenea</taxon>
        <taxon>Plagiorchiida</taxon>
        <taxon>Echinostomata</taxon>
        <taxon>Echinostomatoidea</taxon>
        <taxon>Echinostomatidae</taxon>
        <taxon>Echinostoma</taxon>
    </lineage>
</organism>
<evidence type="ECO:0000256" key="4">
    <source>
        <dbReference type="ARBA" id="ARBA00035290"/>
    </source>
</evidence>
<keyword evidence="2" id="KW-0689">Ribosomal protein</keyword>
<dbReference type="PANTHER" id="PTHR14413:SF16">
    <property type="entry name" value="LARGE RIBOSOMAL SUBUNIT PROTEIN BL17M"/>
    <property type="match status" value="1"/>
</dbReference>
<dbReference type="EMBL" id="UZAN01043712">
    <property type="protein sequence ID" value="VDP79068.1"/>
    <property type="molecule type" value="Genomic_DNA"/>
</dbReference>
<dbReference type="Pfam" id="PF01196">
    <property type="entry name" value="Ribosomal_L17"/>
    <property type="match status" value="1"/>
</dbReference>
<dbReference type="GO" id="GO:0005762">
    <property type="term" value="C:mitochondrial large ribosomal subunit"/>
    <property type="evidence" value="ECO:0007669"/>
    <property type="project" value="TreeGrafter"/>
</dbReference>
<reference evidence="7 8" key="1">
    <citation type="submission" date="2018-11" db="EMBL/GenBank/DDBJ databases">
        <authorList>
            <consortium name="Pathogen Informatics"/>
        </authorList>
    </citation>
    <scope>NUCLEOTIDE SEQUENCE [LARGE SCALE GENOMIC DNA]</scope>
    <source>
        <strain evidence="7 8">Egypt</strain>
    </source>
</reference>
<sequence>MLTFPLFKFVPGEHVQGDRVFRLYRFGLQWYETEHNAELLLEPYGAAAIKLRIPVPDRPNRLPRGEGVGGGQLGRVAQLRRSLQTLFDEERLELRWKDATEVRLYAERLIQEAIRSSYEPGTEELVQFWLDTEPGKTVPLDDLTVQTSCAVLELVVFWLTKPHLVEKLFKVFVPRYRFYDRAYTSLFRLPPAQHPSPHAQSFHGFGVLELHGNPWPPVRGPVSEPFKDRYLVNILVAGALKHARAQQNSSSEPNKAQTVSMDSTSPAEIENS</sequence>
<proteinExistence type="inferred from homology"/>
<dbReference type="GO" id="GO:0003735">
    <property type="term" value="F:structural constituent of ribosome"/>
    <property type="evidence" value="ECO:0007669"/>
    <property type="project" value="InterPro"/>
</dbReference>
<accession>A0A3P8H5G4</accession>
<dbReference type="Gene3D" id="3.90.1030.10">
    <property type="entry name" value="Ribosomal protein L17"/>
    <property type="match status" value="1"/>
</dbReference>
<dbReference type="Proteomes" id="UP000272942">
    <property type="component" value="Unassembled WGS sequence"/>
</dbReference>
<dbReference type="SUPFAM" id="SSF64263">
    <property type="entry name" value="Prokaryotic ribosomal protein L17"/>
    <property type="match status" value="1"/>
</dbReference>
<evidence type="ECO:0000256" key="2">
    <source>
        <dbReference type="ARBA" id="ARBA00022980"/>
    </source>
</evidence>
<dbReference type="PANTHER" id="PTHR14413">
    <property type="entry name" value="RIBOSOMAL PROTEIN L17"/>
    <property type="match status" value="1"/>
</dbReference>
<keyword evidence="8" id="KW-1185">Reference proteome</keyword>
<dbReference type="AlphaFoldDB" id="A0A3P8H5G4"/>